<feature type="region of interest" description="Disordered" evidence="1">
    <location>
        <begin position="407"/>
        <end position="435"/>
    </location>
</feature>
<feature type="region of interest" description="Disordered" evidence="1">
    <location>
        <begin position="737"/>
        <end position="773"/>
    </location>
</feature>
<evidence type="ECO:0000256" key="1">
    <source>
        <dbReference type="SAM" id="MobiDB-lite"/>
    </source>
</evidence>
<accession>A0AAN7ZR21</accession>
<proteinExistence type="predicted"/>
<organism evidence="3 4">
    <name type="scientific">Elasticomyces elasticus</name>
    <dbReference type="NCBI Taxonomy" id="574655"/>
    <lineage>
        <taxon>Eukaryota</taxon>
        <taxon>Fungi</taxon>
        <taxon>Dikarya</taxon>
        <taxon>Ascomycota</taxon>
        <taxon>Pezizomycotina</taxon>
        <taxon>Dothideomycetes</taxon>
        <taxon>Dothideomycetidae</taxon>
        <taxon>Mycosphaerellales</taxon>
        <taxon>Teratosphaeriaceae</taxon>
        <taxon>Elasticomyces</taxon>
    </lineage>
</organism>
<dbReference type="PROSITE" id="PS00028">
    <property type="entry name" value="ZINC_FINGER_C2H2_1"/>
    <property type="match status" value="1"/>
</dbReference>
<feature type="compositionally biased region" description="Polar residues" evidence="1">
    <location>
        <begin position="130"/>
        <end position="153"/>
    </location>
</feature>
<reference evidence="3" key="1">
    <citation type="submission" date="2023-08" db="EMBL/GenBank/DDBJ databases">
        <title>Black Yeasts Isolated from many extreme environments.</title>
        <authorList>
            <person name="Coleine C."/>
            <person name="Stajich J.E."/>
            <person name="Selbmann L."/>
        </authorList>
    </citation>
    <scope>NUCLEOTIDE SEQUENCE</scope>
    <source>
        <strain evidence="3">CCFEE 5810</strain>
    </source>
</reference>
<sequence>MSRCWICRESFDGPLALRKHMKDDHVMLGLPAASFSLPLRTLDEIRARAQKHLAMASRSNTGHSGTADQESEIPVSRVEDGHDVKLDRSNSGHLGSSTTAQHSFDESVATEETDATTNMNMERRRKPKVASQTSGAIASVAEPTTQLKSQSNAGVEGEQQRSPRQMWHAAAQKRLWELRDSELGCSVHSVAQALQRFKPGSRWTAQQEEELLVLRNSGLTMAELSARLNRSTRIINSALHRLGDARGSQGMTWTKADKEMLFRLHQDGVKETVIAAQMNRSGQSIERALWRLSKGGCAITPRRLNYTKAQSEEVAKLHHEGLPHAEIAARIGRPRSAITGFISRLTGLGVLKSRKVPRPWTEAERQQVLRYRESGISLEAMAALTGRMREDIKGTLRVFARGAMEAASVQSSEEDHAAETSECTSPRASAPWTEDERKDMVRLRNSGHTFPDIAYKLGRSLRSVEGVWHMRRLGDVATPTAIHNRPFQPFLHQISKPIRRWKTEELRELFQLRDEGVAEADIAERTQRTPTSVHDALHVYKDFKLARQYQHWNPEETSRLIELREEGLSRVDIAAQLGRSLAAVGVISRRLDLEKSKLTSSHKKAVSREDQTDEHDAPRMLQSHTVVPTTAARRSTSPLSANARPQSTTPGVNLGTPQSRPYSSDAGSVDSRGAQPSAIGATQKPAAVGQSLVEQSSSSEHSESRLTRRKSRRWSDDERYEVTRLRAEGVTQKEIAARLNRPYSSTTHVQFPCPGRGSASSPKPPKRRRWSHEDVTDLQRLKDEGLTISMIAHRLMRSSPAIWQVMRKLGISPRMHHKHWTPSDLAQLRSLRNTTLTRDEIAAKMNRSIGSLNHATFEFGLETRVRRKFTSTELRLMHKLRSEGLSLKAIGVHLICTPTTVLQALRHYLPLED</sequence>
<dbReference type="InterPro" id="IPR013087">
    <property type="entry name" value="Znf_C2H2_type"/>
</dbReference>
<dbReference type="Proteomes" id="UP001310594">
    <property type="component" value="Unassembled WGS sequence"/>
</dbReference>
<feature type="compositionally biased region" description="Polar residues" evidence="1">
    <location>
        <begin position="57"/>
        <end position="68"/>
    </location>
</feature>
<feature type="region of interest" description="Disordered" evidence="1">
    <location>
        <begin position="597"/>
        <end position="718"/>
    </location>
</feature>
<dbReference type="AlphaFoldDB" id="A0AAN7ZR21"/>
<dbReference type="EMBL" id="JAVRQU010000020">
    <property type="protein sequence ID" value="KAK5691904.1"/>
    <property type="molecule type" value="Genomic_DNA"/>
</dbReference>
<dbReference type="Gene3D" id="1.10.10.60">
    <property type="entry name" value="Homeodomain-like"/>
    <property type="match status" value="2"/>
</dbReference>
<feature type="region of interest" description="Disordered" evidence="1">
    <location>
        <begin position="55"/>
        <end position="164"/>
    </location>
</feature>
<feature type="compositionally biased region" description="Basic and acidic residues" evidence="1">
    <location>
        <begin position="77"/>
        <end position="90"/>
    </location>
</feature>
<feature type="compositionally biased region" description="Basic and acidic residues" evidence="1">
    <location>
        <begin position="606"/>
        <end position="618"/>
    </location>
</feature>
<name>A0AAN7ZR21_9PEZI</name>
<gene>
    <name evidence="3" type="ORF">LTR97_011075</name>
</gene>
<feature type="domain" description="C2H2-type" evidence="2">
    <location>
        <begin position="4"/>
        <end position="25"/>
    </location>
</feature>
<evidence type="ECO:0000313" key="3">
    <source>
        <dbReference type="EMBL" id="KAK5691904.1"/>
    </source>
</evidence>
<protein>
    <recommendedName>
        <fullName evidence="2">C2H2-type domain-containing protein</fullName>
    </recommendedName>
</protein>
<evidence type="ECO:0000259" key="2">
    <source>
        <dbReference type="PROSITE" id="PS00028"/>
    </source>
</evidence>
<comment type="caution">
    <text evidence="3">The sequence shown here is derived from an EMBL/GenBank/DDBJ whole genome shotgun (WGS) entry which is preliminary data.</text>
</comment>
<feature type="compositionally biased region" description="Polar residues" evidence="1">
    <location>
        <begin position="91"/>
        <end position="102"/>
    </location>
</feature>
<feature type="compositionally biased region" description="Polar residues" evidence="1">
    <location>
        <begin position="622"/>
        <end position="666"/>
    </location>
</feature>
<evidence type="ECO:0000313" key="4">
    <source>
        <dbReference type="Proteomes" id="UP001310594"/>
    </source>
</evidence>